<evidence type="ECO:0000313" key="2">
    <source>
        <dbReference type="EMBL" id="OEF95790.1"/>
    </source>
</evidence>
<proteinExistence type="predicted"/>
<feature type="transmembrane region" description="Helical" evidence="1">
    <location>
        <begin position="36"/>
        <end position="55"/>
    </location>
</feature>
<evidence type="ECO:0000256" key="1">
    <source>
        <dbReference type="SAM" id="Phobius"/>
    </source>
</evidence>
<dbReference type="Proteomes" id="UP000094296">
    <property type="component" value="Unassembled WGS sequence"/>
</dbReference>
<dbReference type="AlphaFoldDB" id="A0A1E5FYZ7"/>
<gene>
    <name evidence="2" type="ORF">BHF68_11890</name>
</gene>
<sequence>MMNKAKLLYLLIGYGLPVLATSIIMIATGIHEHKNSVAIMVFTLVILHVALVRALKHGLASANKKKEVWDWVWDDSKEFVGRRLILTLFSWFVMGLLFAVFVKVFESFTFL</sequence>
<dbReference type="RefSeq" id="WP_069644356.1">
    <property type="nucleotide sequence ID" value="NZ_MIJE01000035.1"/>
</dbReference>
<name>A0A1E5FYZ7_9FIRM</name>
<keyword evidence="1" id="KW-1133">Transmembrane helix</keyword>
<keyword evidence="1" id="KW-0472">Membrane</keyword>
<dbReference type="EMBL" id="MIJE01000035">
    <property type="protein sequence ID" value="OEF95790.1"/>
    <property type="molecule type" value="Genomic_DNA"/>
</dbReference>
<keyword evidence="3" id="KW-1185">Reference proteome</keyword>
<accession>A0A1E5FYZ7</accession>
<evidence type="ECO:0000313" key="3">
    <source>
        <dbReference type="Proteomes" id="UP000094296"/>
    </source>
</evidence>
<reference evidence="2 3" key="1">
    <citation type="submission" date="2016-09" db="EMBL/GenBank/DDBJ databases">
        <title>Draft genome sequence for the type strain of Desulfuribacillus alkaliarsenatis AHT28, an obligately anaerobic, sulfidogenic bacterium isolated from Russian soda lake sediments.</title>
        <authorList>
            <person name="Abin C.A."/>
            <person name="Hollibaugh J.T."/>
        </authorList>
    </citation>
    <scope>NUCLEOTIDE SEQUENCE [LARGE SCALE GENOMIC DNA]</scope>
    <source>
        <strain evidence="2 3">AHT28</strain>
    </source>
</reference>
<dbReference type="STRING" id="766136.BHF68_11890"/>
<protein>
    <submittedName>
        <fullName evidence="2">Uncharacterized protein</fullName>
    </submittedName>
</protein>
<keyword evidence="1" id="KW-0812">Transmembrane</keyword>
<organism evidence="2 3">
    <name type="scientific">Desulfuribacillus alkaliarsenatis</name>
    <dbReference type="NCBI Taxonomy" id="766136"/>
    <lineage>
        <taxon>Bacteria</taxon>
        <taxon>Bacillati</taxon>
        <taxon>Bacillota</taxon>
        <taxon>Desulfuribacillia</taxon>
        <taxon>Desulfuribacillales</taxon>
        <taxon>Desulfuribacillaceae</taxon>
        <taxon>Desulfuribacillus</taxon>
    </lineage>
</organism>
<comment type="caution">
    <text evidence="2">The sequence shown here is derived from an EMBL/GenBank/DDBJ whole genome shotgun (WGS) entry which is preliminary data.</text>
</comment>
<feature type="transmembrane region" description="Helical" evidence="1">
    <location>
        <begin position="84"/>
        <end position="105"/>
    </location>
</feature>
<feature type="transmembrane region" description="Helical" evidence="1">
    <location>
        <begin position="7"/>
        <end position="30"/>
    </location>
</feature>